<name>A0A2M9G2Z4_9PROT</name>
<dbReference type="RefSeq" id="WP_109793348.1">
    <property type="nucleotide sequence ID" value="NZ_PHIG01000031.1"/>
</dbReference>
<dbReference type="OrthoDB" id="7206969at2"/>
<dbReference type="PANTHER" id="PTHR33162:SF1">
    <property type="entry name" value="SEC-INDEPENDENT PROTEIN TRANSLOCASE PROTEIN TATA, CHLOROPLASTIC"/>
    <property type="match status" value="1"/>
</dbReference>
<dbReference type="InterPro" id="IPR003369">
    <property type="entry name" value="TatA/B/E"/>
</dbReference>
<keyword evidence="3" id="KW-1003">Cell membrane</keyword>
<evidence type="ECO:0000313" key="10">
    <source>
        <dbReference type="EMBL" id="PJK30075.1"/>
    </source>
</evidence>
<feature type="compositionally biased region" description="Basic and acidic residues" evidence="9">
    <location>
        <begin position="133"/>
        <end position="142"/>
    </location>
</feature>
<dbReference type="AlphaFoldDB" id="A0A2M9G2Z4"/>
<dbReference type="GO" id="GO:0016020">
    <property type="term" value="C:membrane"/>
    <property type="evidence" value="ECO:0007669"/>
    <property type="project" value="UniProtKB-SubCell"/>
</dbReference>
<gene>
    <name evidence="10" type="primary">tatB</name>
    <name evidence="10" type="ORF">CVT23_09965</name>
</gene>
<keyword evidence="8" id="KW-0472">Membrane</keyword>
<keyword evidence="2" id="KW-0813">Transport</keyword>
<keyword evidence="4" id="KW-0812">Transmembrane</keyword>
<sequence length="142" mass="15163">MLDLGWSELLVVAVLTVLIFGPKELPTVLRTVSQLLSKARGVARDFQRTMDDVAREAELDKLKKDITDSTRPESLLDPSGSDDGMFDSPFAEPRATPKKPADGKDRDVSEGQGEAAASQEPPDALETGSGPRTEPKTAGKAG</sequence>
<dbReference type="InterPro" id="IPR018448">
    <property type="entry name" value="TatB"/>
</dbReference>
<accession>A0A2M9G2Z4</accession>
<feature type="region of interest" description="Disordered" evidence="9">
    <location>
        <begin position="61"/>
        <end position="142"/>
    </location>
</feature>
<protein>
    <submittedName>
        <fullName evidence="10">Twin-arginine translocase subunit TatB</fullName>
    </submittedName>
</protein>
<reference evidence="10 11" key="1">
    <citation type="submission" date="2017-11" db="EMBL/GenBank/DDBJ databases">
        <title>Draft genome sequence of Rhizobiales bacterium SY3-13.</title>
        <authorList>
            <person name="Sun C."/>
        </authorList>
    </citation>
    <scope>NUCLEOTIDE SEQUENCE [LARGE SCALE GENOMIC DNA]</scope>
    <source>
        <strain evidence="10 11">SY3-13</strain>
    </source>
</reference>
<evidence type="ECO:0000256" key="2">
    <source>
        <dbReference type="ARBA" id="ARBA00022448"/>
    </source>
</evidence>
<evidence type="ECO:0000256" key="4">
    <source>
        <dbReference type="ARBA" id="ARBA00022692"/>
    </source>
</evidence>
<evidence type="ECO:0000256" key="9">
    <source>
        <dbReference type="SAM" id="MobiDB-lite"/>
    </source>
</evidence>
<dbReference type="GO" id="GO:0043953">
    <property type="term" value="P:protein transport by the Tat complex"/>
    <property type="evidence" value="ECO:0007669"/>
    <property type="project" value="InterPro"/>
</dbReference>
<feature type="compositionally biased region" description="Basic and acidic residues" evidence="9">
    <location>
        <begin position="99"/>
        <end position="109"/>
    </location>
</feature>
<comment type="caution">
    <text evidence="10">The sequence shown here is derived from an EMBL/GenBank/DDBJ whole genome shotgun (WGS) entry which is preliminary data.</text>
</comment>
<evidence type="ECO:0000256" key="8">
    <source>
        <dbReference type="ARBA" id="ARBA00023136"/>
    </source>
</evidence>
<dbReference type="Pfam" id="PF02416">
    <property type="entry name" value="TatA_B_E"/>
    <property type="match status" value="1"/>
</dbReference>
<evidence type="ECO:0000256" key="7">
    <source>
        <dbReference type="ARBA" id="ARBA00023010"/>
    </source>
</evidence>
<evidence type="ECO:0000256" key="1">
    <source>
        <dbReference type="ARBA" id="ARBA00004167"/>
    </source>
</evidence>
<evidence type="ECO:0000256" key="5">
    <source>
        <dbReference type="ARBA" id="ARBA00022927"/>
    </source>
</evidence>
<keyword evidence="11" id="KW-1185">Reference proteome</keyword>
<evidence type="ECO:0000256" key="3">
    <source>
        <dbReference type="ARBA" id="ARBA00022475"/>
    </source>
</evidence>
<dbReference type="Gene3D" id="1.20.5.3310">
    <property type="match status" value="1"/>
</dbReference>
<comment type="subcellular location">
    <subcellularLocation>
        <location evidence="1">Membrane</location>
        <topology evidence="1">Single-pass membrane protein</topology>
    </subcellularLocation>
</comment>
<dbReference type="PRINTS" id="PR01506">
    <property type="entry name" value="TATBPROTEIN"/>
</dbReference>
<feature type="compositionally biased region" description="Basic and acidic residues" evidence="9">
    <location>
        <begin position="61"/>
        <end position="71"/>
    </location>
</feature>
<keyword evidence="7" id="KW-0811">Translocation</keyword>
<keyword evidence="5" id="KW-0653">Protein transport</keyword>
<evidence type="ECO:0000256" key="6">
    <source>
        <dbReference type="ARBA" id="ARBA00022989"/>
    </source>
</evidence>
<dbReference type="NCBIfam" id="TIGR01410">
    <property type="entry name" value="tatB"/>
    <property type="match status" value="1"/>
</dbReference>
<dbReference type="GO" id="GO:0008320">
    <property type="term" value="F:protein transmembrane transporter activity"/>
    <property type="evidence" value="ECO:0007669"/>
    <property type="project" value="InterPro"/>
</dbReference>
<proteinExistence type="predicted"/>
<organism evidence="10 11">
    <name type="scientific">Minwuia thermotolerans</name>
    <dbReference type="NCBI Taxonomy" id="2056226"/>
    <lineage>
        <taxon>Bacteria</taxon>
        <taxon>Pseudomonadati</taxon>
        <taxon>Pseudomonadota</taxon>
        <taxon>Alphaproteobacteria</taxon>
        <taxon>Minwuiales</taxon>
        <taxon>Minwuiaceae</taxon>
        <taxon>Minwuia</taxon>
    </lineage>
</organism>
<evidence type="ECO:0000313" key="11">
    <source>
        <dbReference type="Proteomes" id="UP000229498"/>
    </source>
</evidence>
<keyword evidence="6" id="KW-1133">Transmembrane helix</keyword>
<dbReference type="EMBL" id="PHIG01000031">
    <property type="protein sequence ID" value="PJK30075.1"/>
    <property type="molecule type" value="Genomic_DNA"/>
</dbReference>
<dbReference type="Proteomes" id="UP000229498">
    <property type="component" value="Unassembled WGS sequence"/>
</dbReference>
<dbReference type="PANTHER" id="PTHR33162">
    <property type="entry name" value="SEC-INDEPENDENT PROTEIN TRANSLOCASE PROTEIN TATA, CHLOROPLASTIC"/>
    <property type="match status" value="1"/>
</dbReference>